<dbReference type="InterPro" id="IPR020568">
    <property type="entry name" value="Ribosomal_Su5_D2-typ_SF"/>
</dbReference>
<comment type="pathway">
    <text evidence="1 13">Amino-acid biosynthesis; L-threonine biosynthesis; L-threonine from L-aspartate: step 4/5.</text>
</comment>
<keyword evidence="5 13" id="KW-0028">Amino-acid biosynthesis</keyword>
<dbReference type="PRINTS" id="PR00958">
    <property type="entry name" value="HOMSERKINASE"/>
</dbReference>
<dbReference type="InterPro" id="IPR014721">
    <property type="entry name" value="Ribsml_uS5_D2-typ_fold_subgr"/>
</dbReference>
<comment type="similarity">
    <text evidence="2 13">Belongs to the GHMP kinase family. Homoserine kinase subfamily.</text>
</comment>
<comment type="catalytic activity">
    <reaction evidence="11 13">
        <text>L-homoserine + ATP = O-phospho-L-homoserine + ADP + H(+)</text>
        <dbReference type="Rhea" id="RHEA:13985"/>
        <dbReference type="ChEBI" id="CHEBI:15378"/>
        <dbReference type="ChEBI" id="CHEBI:30616"/>
        <dbReference type="ChEBI" id="CHEBI:57476"/>
        <dbReference type="ChEBI" id="CHEBI:57590"/>
        <dbReference type="ChEBI" id="CHEBI:456216"/>
        <dbReference type="EC" id="2.7.1.39"/>
    </reaction>
</comment>
<dbReference type="InterPro" id="IPR013750">
    <property type="entry name" value="GHMP_kinase_C_dom"/>
</dbReference>
<dbReference type="InterPro" id="IPR006203">
    <property type="entry name" value="GHMP_knse_ATP-bd_CS"/>
</dbReference>
<dbReference type="SUPFAM" id="SSF54211">
    <property type="entry name" value="Ribosomal protein S5 domain 2-like"/>
    <property type="match status" value="1"/>
</dbReference>
<keyword evidence="17" id="KW-1185">Reference proteome</keyword>
<evidence type="ECO:0000256" key="7">
    <source>
        <dbReference type="ARBA" id="ARBA00022697"/>
    </source>
</evidence>
<dbReference type="UniPathway" id="UPA00050">
    <property type="reaction ID" value="UER00064"/>
</dbReference>
<dbReference type="AlphaFoldDB" id="A0A248TJR7"/>
<evidence type="ECO:0000256" key="12">
    <source>
        <dbReference type="ARBA" id="ARBA00049954"/>
    </source>
</evidence>
<feature type="binding site" evidence="13">
    <location>
        <begin position="90"/>
        <end position="100"/>
    </location>
    <ligand>
        <name>ATP</name>
        <dbReference type="ChEBI" id="CHEBI:30616"/>
    </ligand>
</feature>
<organism evidence="16 17">
    <name type="scientific">Cytobacillus kochii</name>
    <dbReference type="NCBI Taxonomy" id="859143"/>
    <lineage>
        <taxon>Bacteria</taxon>
        <taxon>Bacillati</taxon>
        <taxon>Bacillota</taxon>
        <taxon>Bacilli</taxon>
        <taxon>Bacillales</taxon>
        <taxon>Bacillaceae</taxon>
        <taxon>Cytobacillus</taxon>
    </lineage>
</organism>
<evidence type="ECO:0000256" key="13">
    <source>
        <dbReference type="HAMAP-Rule" id="MF_00384"/>
    </source>
</evidence>
<comment type="function">
    <text evidence="12 13">Catalyzes the ATP-dependent phosphorylation of L-homoserine to L-homoserine phosphate.</text>
</comment>
<dbReference type="InterPro" id="IPR036554">
    <property type="entry name" value="GHMP_kinase_C_sf"/>
</dbReference>
<evidence type="ECO:0000256" key="6">
    <source>
        <dbReference type="ARBA" id="ARBA00022679"/>
    </source>
</evidence>
<dbReference type="OrthoDB" id="9769912at2"/>
<dbReference type="KEGG" id="bko:CKF48_14765"/>
<dbReference type="Proteomes" id="UP000215137">
    <property type="component" value="Chromosome"/>
</dbReference>
<evidence type="ECO:0000313" key="16">
    <source>
        <dbReference type="EMBL" id="ASV68453.1"/>
    </source>
</evidence>
<keyword evidence="10 13" id="KW-0067">ATP-binding</keyword>
<proteinExistence type="inferred from homology"/>
<evidence type="ECO:0000256" key="1">
    <source>
        <dbReference type="ARBA" id="ARBA00005015"/>
    </source>
</evidence>
<evidence type="ECO:0000256" key="10">
    <source>
        <dbReference type="ARBA" id="ARBA00022840"/>
    </source>
</evidence>
<reference evidence="16 17" key="1">
    <citation type="submission" date="2017-08" db="EMBL/GenBank/DDBJ databases">
        <title>Complete Genome Sequence of Bacillus kochii Oregon-R-modENCODE STRAIN BDGP4, isolated from Drosophila melanogaster gut.</title>
        <authorList>
            <person name="Wan K.H."/>
            <person name="Yu C."/>
            <person name="Park S."/>
            <person name="Hammonds A.S."/>
            <person name="Booth B.W."/>
            <person name="Celniker S.E."/>
        </authorList>
    </citation>
    <scope>NUCLEOTIDE SEQUENCE [LARGE SCALE GENOMIC DNA]</scope>
    <source>
        <strain evidence="16 17">BDGP4</strain>
    </source>
</reference>
<name>A0A248TJR7_9BACI</name>
<dbReference type="Gene3D" id="3.30.230.10">
    <property type="match status" value="1"/>
</dbReference>
<dbReference type="PANTHER" id="PTHR20861:SF1">
    <property type="entry name" value="HOMOSERINE KINASE"/>
    <property type="match status" value="1"/>
</dbReference>
<dbReference type="HAMAP" id="MF_00384">
    <property type="entry name" value="Homoser_kinase"/>
    <property type="match status" value="1"/>
</dbReference>
<dbReference type="GO" id="GO:0009088">
    <property type="term" value="P:threonine biosynthetic process"/>
    <property type="evidence" value="ECO:0007669"/>
    <property type="project" value="UniProtKB-UniRule"/>
</dbReference>
<evidence type="ECO:0000256" key="9">
    <source>
        <dbReference type="ARBA" id="ARBA00022777"/>
    </source>
</evidence>
<accession>A0A248TJR7</accession>
<dbReference type="Pfam" id="PF08544">
    <property type="entry name" value="GHMP_kinases_C"/>
    <property type="match status" value="1"/>
</dbReference>
<comment type="subcellular location">
    <subcellularLocation>
        <location evidence="13">Cytoplasm</location>
    </subcellularLocation>
</comment>
<gene>
    <name evidence="13" type="primary">thrB</name>
    <name evidence="16" type="ORF">CKF48_14765</name>
</gene>
<evidence type="ECO:0000256" key="11">
    <source>
        <dbReference type="ARBA" id="ARBA00049375"/>
    </source>
</evidence>
<dbReference type="EC" id="2.7.1.39" evidence="3 13"/>
<keyword evidence="6 13" id="KW-0808">Transferase</keyword>
<dbReference type="SUPFAM" id="SSF55060">
    <property type="entry name" value="GHMP Kinase, C-terminal domain"/>
    <property type="match status" value="1"/>
</dbReference>
<dbReference type="EMBL" id="CP022983">
    <property type="protein sequence ID" value="ASV68453.1"/>
    <property type="molecule type" value="Genomic_DNA"/>
</dbReference>
<evidence type="ECO:0000259" key="14">
    <source>
        <dbReference type="Pfam" id="PF00288"/>
    </source>
</evidence>
<evidence type="ECO:0000256" key="8">
    <source>
        <dbReference type="ARBA" id="ARBA00022741"/>
    </source>
</evidence>
<evidence type="ECO:0000259" key="15">
    <source>
        <dbReference type="Pfam" id="PF08544"/>
    </source>
</evidence>
<dbReference type="Gene3D" id="3.30.70.890">
    <property type="entry name" value="GHMP kinase, C-terminal domain"/>
    <property type="match status" value="1"/>
</dbReference>
<dbReference type="NCBIfam" id="TIGR00191">
    <property type="entry name" value="thrB"/>
    <property type="match status" value="1"/>
</dbReference>
<dbReference type="Pfam" id="PF00288">
    <property type="entry name" value="GHMP_kinases_N"/>
    <property type="match status" value="1"/>
</dbReference>
<dbReference type="PIRSF" id="PIRSF000676">
    <property type="entry name" value="Homoser_kin"/>
    <property type="match status" value="1"/>
</dbReference>
<keyword evidence="9 13" id="KW-0418">Kinase</keyword>
<protein>
    <recommendedName>
        <fullName evidence="4 13">Homoserine kinase</fullName>
        <shortName evidence="13">HK</shortName>
        <shortName evidence="13">HSK</shortName>
        <ecNumber evidence="3 13">2.7.1.39</ecNumber>
    </recommendedName>
</protein>
<dbReference type="RefSeq" id="WP_095372023.1">
    <property type="nucleotide sequence ID" value="NZ_CP022983.1"/>
</dbReference>
<dbReference type="GO" id="GO:0005524">
    <property type="term" value="F:ATP binding"/>
    <property type="evidence" value="ECO:0007669"/>
    <property type="project" value="UniProtKB-UniRule"/>
</dbReference>
<evidence type="ECO:0000256" key="2">
    <source>
        <dbReference type="ARBA" id="ARBA00007370"/>
    </source>
</evidence>
<evidence type="ECO:0000256" key="5">
    <source>
        <dbReference type="ARBA" id="ARBA00022605"/>
    </source>
</evidence>
<sequence length="310" mass="33312">MMAGEMLVIEVPASTANLGPGFDSIGLALNLYLRLEVTTHDQWEVIPLSEGLMTFPTDERNYIIQVAMQTAKKYNQECPPCRLTVSSDIPIARGLGSSAAAIVAGIELADTLCDLRLTKQQKLEWATEIEGHPDNVGASLLGGLLIGSQTDDGVDALSLYHLQVDFVVCIPTSELLTKKSRQVLPTELSYKQAVHAGAIGNVFIASLISGDYEQAGKMMMKDLYHQPYRKEIVPELEGVEKVAMANGALGVALSGAGPTILCLARDGEGQKLATLLSAGLHGMKVVPLQMDLIGSRIYKENSSKIKSDVM</sequence>
<keyword evidence="13" id="KW-0963">Cytoplasm</keyword>
<feature type="domain" description="GHMP kinase N-terminal" evidence="14">
    <location>
        <begin position="61"/>
        <end position="143"/>
    </location>
</feature>
<keyword evidence="8 13" id="KW-0547">Nucleotide-binding</keyword>
<feature type="domain" description="GHMP kinase C-terminal" evidence="15">
    <location>
        <begin position="204"/>
        <end position="271"/>
    </location>
</feature>
<dbReference type="InterPro" id="IPR006204">
    <property type="entry name" value="GHMP_kinase_N_dom"/>
</dbReference>
<dbReference type="PROSITE" id="PS00627">
    <property type="entry name" value="GHMP_KINASES_ATP"/>
    <property type="match status" value="1"/>
</dbReference>
<keyword evidence="7 13" id="KW-0791">Threonine biosynthesis</keyword>
<dbReference type="PANTHER" id="PTHR20861">
    <property type="entry name" value="HOMOSERINE/4-DIPHOSPHOCYTIDYL-2-C-METHYL-D-ERYTHRITOL KINASE"/>
    <property type="match status" value="1"/>
</dbReference>
<dbReference type="InterPro" id="IPR000870">
    <property type="entry name" value="Homoserine_kinase"/>
</dbReference>
<dbReference type="GO" id="GO:0005737">
    <property type="term" value="C:cytoplasm"/>
    <property type="evidence" value="ECO:0007669"/>
    <property type="project" value="UniProtKB-SubCell"/>
</dbReference>
<dbReference type="GO" id="GO:0004413">
    <property type="term" value="F:homoserine kinase activity"/>
    <property type="evidence" value="ECO:0007669"/>
    <property type="project" value="UniProtKB-UniRule"/>
</dbReference>
<evidence type="ECO:0000256" key="4">
    <source>
        <dbReference type="ARBA" id="ARBA00017858"/>
    </source>
</evidence>
<evidence type="ECO:0000256" key="3">
    <source>
        <dbReference type="ARBA" id="ARBA00012078"/>
    </source>
</evidence>
<evidence type="ECO:0000313" key="17">
    <source>
        <dbReference type="Proteomes" id="UP000215137"/>
    </source>
</evidence>